<evidence type="ECO:0000256" key="1">
    <source>
        <dbReference type="SAM" id="MobiDB-lite"/>
    </source>
</evidence>
<sequence length="91" mass="9935">IPGTFPIRLTIMRRRLFPVRTLTALLMVMLSKLMPFTSAILSPTHRPACSAEQHSAPLDHFSISKRSGCEECPPSQLPQSGESVSSTPSSI</sequence>
<dbReference type="OrthoDB" id="9907475at2759"/>
<feature type="region of interest" description="Disordered" evidence="1">
    <location>
        <begin position="67"/>
        <end position="91"/>
    </location>
</feature>
<feature type="compositionally biased region" description="Polar residues" evidence="1">
    <location>
        <begin position="77"/>
        <end position="91"/>
    </location>
</feature>
<dbReference type="GeneTree" id="ENSGT01140000282838"/>
<dbReference type="Ensembl" id="ENSLLET00000048810.1">
    <property type="protein sequence ID" value="ENSLLEP00000046960.1"/>
    <property type="gene ID" value="ENSLLEG00000029713.1"/>
</dbReference>
<reference evidence="2" key="2">
    <citation type="submission" date="2025-09" db="UniProtKB">
        <authorList>
            <consortium name="Ensembl"/>
        </authorList>
    </citation>
    <scope>IDENTIFICATION</scope>
</reference>
<name>A0A8C5R7Y2_9ANUR</name>
<reference evidence="2" key="1">
    <citation type="submission" date="2025-08" db="UniProtKB">
        <authorList>
            <consortium name="Ensembl"/>
        </authorList>
    </citation>
    <scope>IDENTIFICATION</scope>
</reference>
<evidence type="ECO:0000313" key="2">
    <source>
        <dbReference type="Ensembl" id="ENSLLEP00000046960.1"/>
    </source>
</evidence>
<protein>
    <submittedName>
        <fullName evidence="2">Uncharacterized protein</fullName>
    </submittedName>
</protein>
<keyword evidence="3" id="KW-1185">Reference proteome</keyword>
<accession>A0A8C5R7Y2</accession>
<evidence type="ECO:0000313" key="3">
    <source>
        <dbReference type="Proteomes" id="UP000694569"/>
    </source>
</evidence>
<proteinExistence type="predicted"/>
<dbReference type="Proteomes" id="UP000694569">
    <property type="component" value="Unplaced"/>
</dbReference>
<organism evidence="2 3">
    <name type="scientific">Leptobrachium leishanense</name>
    <name type="common">Leishan spiny toad</name>
    <dbReference type="NCBI Taxonomy" id="445787"/>
    <lineage>
        <taxon>Eukaryota</taxon>
        <taxon>Metazoa</taxon>
        <taxon>Chordata</taxon>
        <taxon>Craniata</taxon>
        <taxon>Vertebrata</taxon>
        <taxon>Euteleostomi</taxon>
        <taxon>Amphibia</taxon>
        <taxon>Batrachia</taxon>
        <taxon>Anura</taxon>
        <taxon>Pelobatoidea</taxon>
        <taxon>Megophryidae</taxon>
        <taxon>Leptobrachium</taxon>
    </lineage>
</organism>
<dbReference type="AlphaFoldDB" id="A0A8C5R7Y2"/>